<feature type="region of interest" description="Disordered" evidence="2">
    <location>
        <begin position="860"/>
        <end position="890"/>
    </location>
</feature>
<sequence length="1006" mass="111282">MEEETRSQTGDIETAGDTASVHEDTQIDASEPHTDETIQADDAADTSLMSDNQSVEGGMAETLQEEETPGVADSSILSRDDDGDDLEAPQDNSYAEDSVLEEENDQEEAESQADEGSILPSIESDIDNDAHDISVLEDSMLEDDRSSHMGSSRRTSGRTEALIQQAARDIVAKIETHQTEPQQDDHGDDSVLSSRRDASEDQQDPNEISLMQDQEKQQSEEHEAPQPADEGGDSSSQHGTDEDVFSEKSHRSSLGSYDGGSESGKRTTIADNVTVATRTPRISDISQYSKEDDFIPTVRGKSRLPFRTPSDVRAMQMSSPPASVLGSVVGSPRSSRRHFPTVSRLGSPAPSAQYSPKNRTPSRFKAKEAPLVLLHVTLLPLRWMWADYINKFDASEMSEEAKTLREAWRMLQDRMGDTVFERGILLGHPQNDYEILEERLLEALDLPMRRRARILECGHYLGPANENTIGDDSESEDEYDTVRPQVKKHWCNTCRNEIRYEALGAGRIFRVKIYASNGLMKAGAWDACWKEMERVDIELEPIIEPGVNEELSRLAAAQQEREDASHKQIELAAEVIQQIEDQVDEQMSQSFDQQPDLVHAQLEIAPARSEPPTNDISVDEDRRYRDEERLKEIYGATPIPEVESRESNTSAGQPHPDSYIPPPSPRSPSEEAYERRQARRQSLQSASFTELLLQSARVLIHDTRNIFIIGLSVLVLLMALRSPQQTGIDSMLLENKSAPQVQQVPVMEAPVTVREQALVAEPVVSYSAVTQSVATQPAVQESVAPTSVSSVHDPCATPSVVQQAPIVMAIEPEPVRSAPQEIVTQKTTVRVVQTVTETETLKIETVTETETMKVKATVTMTETSQASEPTTQNSESLAEPSDAMETLETPDVDVEIPIVGTEMPIVDSEVPDMDIEQSDMDIEQPVVDIEPPVVDTEQPAADVEQPVVDFELPAEDFEVPTVDSEVPAPDSEVPVVDAEEPLVEVQMPAPEVEMPLDHVVHPEEEN</sequence>
<feature type="region of interest" description="Disordered" evidence="2">
    <location>
        <begin position="1"/>
        <end position="272"/>
    </location>
</feature>
<dbReference type="Proteomes" id="UP001465668">
    <property type="component" value="Unassembled WGS sequence"/>
</dbReference>
<feature type="compositionally biased region" description="Basic and acidic residues" evidence="2">
    <location>
        <begin position="239"/>
        <end position="250"/>
    </location>
</feature>
<comment type="caution">
    <text evidence="3">The sequence shown here is derived from an EMBL/GenBank/DDBJ whole genome shotgun (WGS) entry which is preliminary data.</text>
</comment>
<feature type="compositionally biased region" description="Polar residues" evidence="2">
    <location>
        <begin position="864"/>
        <end position="876"/>
    </location>
</feature>
<dbReference type="EMBL" id="JARVKM010000013">
    <property type="protein sequence ID" value="KAK9778864.1"/>
    <property type="molecule type" value="Genomic_DNA"/>
</dbReference>
<feature type="region of interest" description="Disordered" evidence="2">
    <location>
        <begin position="313"/>
        <end position="361"/>
    </location>
</feature>
<feature type="compositionally biased region" description="Basic and acidic residues" evidence="2">
    <location>
        <begin position="170"/>
        <end position="199"/>
    </location>
</feature>
<organism evidence="3 4">
    <name type="scientific">Seiridium cardinale</name>
    <dbReference type="NCBI Taxonomy" id="138064"/>
    <lineage>
        <taxon>Eukaryota</taxon>
        <taxon>Fungi</taxon>
        <taxon>Dikarya</taxon>
        <taxon>Ascomycota</taxon>
        <taxon>Pezizomycotina</taxon>
        <taxon>Sordariomycetes</taxon>
        <taxon>Xylariomycetidae</taxon>
        <taxon>Amphisphaeriales</taxon>
        <taxon>Sporocadaceae</taxon>
        <taxon>Seiridium</taxon>
    </lineage>
</organism>
<feature type="coiled-coil region" evidence="1">
    <location>
        <begin position="547"/>
        <end position="589"/>
    </location>
</feature>
<keyword evidence="1" id="KW-0175">Coiled coil</keyword>
<feature type="compositionally biased region" description="Basic and acidic residues" evidence="2">
    <location>
        <begin position="213"/>
        <end position="224"/>
    </location>
</feature>
<proteinExistence type="predicted"/>
<feature type="region of interest" description="Disordered" evidence="2">
    <location>
        <begin position="603"/>
        <end position="680"/>
    </location>
</feature>
<feature type="compositionally biased region" description="Basic and acidic residues" evidence="2">
    <location>
        <begin position="20"/>
        <end position="36"/>
    </location>
</feature>
<gene>
    <name evidence="3" type="ORF">SCAR479_04100</name>
</gene>
<feature type="compositionally biased region" description="Acidic residues" evidence="2">
    <location>
        <begin position="98"/>
        <end position="113"/>
    </location>
</feature>
<evidence type="ECO:0000256" key="1">
    <source>
        <dbReference type="SAM" id="Coils"/>
    </source>
</evidence>
<evidence type="ECO:0000256" key="2">
    <source>
        <dbReference type="SAM" id="MobiDB-lite"/>
    </source>
</evidence>
<feature type="compositionally biased region" description="Low complexity" evidence="2">
    <location>
        <begin position="323"/>
        <end position="333"/>
    </location>
</feature>
<evidence type="ECO:0000313" key="3">
    <source>
        <dbReference type="EMBL" id="KAK9778864.1"/>
    </source>
</evidence>
<name>A0ABR2XYJ9_9PEZI</name>
<evidence type="ECO:0000313" key="4">
    <source>
        <dbReference type="Proteomes" id="UP001465668"/>
    </source>
</evidence>
<evidence type="ECO:0008006" key="5">
    <source>
        <dbReference type="Google" id="ProtNLM"/>
    </source>
</evidence>
<protein>
    <recommendedName>
        <fullName evidence="5">Pathway-specific nitrogen regulator</fullName>
    </recommendedName>
</protein>
<reference evidence="3 4" key="1">
    <citation type="submission" date="2024-02" db="EMBL/GenBank/DDBJ databases">
        <title>First draft genome assembly of two strains of Seiridium cardinale.</title>
        <authorList>
            <person name="Emiliani G."/>
            <person name="Scali E."/>
        </authorList>
    </citation>
    <scope>NUCLEOTIDE SEQUENCE [LARGE SCALE GENOMIC DNA]</scope>
    <source>
        <strain evidence="3 4">BM-138-000479</strain>
    </source>
</reference>
<feature type="compositionally biased region" description="Basic and acidic residues" evidence="2">
    <location>
        <begin position="619"/>
        <end position="632"/>
    </location>
</feature>
<keyword evidence="4" id="KW-1185">Reference proteome</keyword>
<accession>A0ABR2XYJ9</accession>
<feature type="compositionally biased region" description="Polar residues" evidence="2">
    <location>
        <begin position="350"/>
        <end position="361"/>
    </location>
</feature>